<dbReference type="InterPro" id="IPR023696">
    <property type="entry name" value="Ureohydrolase_dom_sf"/>
</dbReference>
<dbReference type="PANTHER" id="PTHR11358">
    <property type="entry name" value="ARGINASE/AGMATINASE"/>
    <property type="match status" value="1"/>
</dbReference>
<evidence type="ECO:0000256" key="2">
    <source>
        <dbReference type="ARBA" id="ARBA00022723"/>
    </source>
</evidence>
<evidence type="ECO:0000256" key="3">
    <source>
        <dbReference type="ARBA" id="ARBA00022801"/>
    </source>
</evidence>
<evidence type="ECO:0000256" key="4">
    <source>
        <dbReference type="ARBA" id="ARBA00023211"/>
    </source>
</evidence>
<evidence type="ECO:0000256" key="6">
    <source>
        <dbReference type="RuleBase" id="RU003684"/>
    </source>
</evidence>
<dbReference type="PRINTS" id="PR00116">
    <property type="entry name" value="ARGINASE"/>
</dbReference>
<comment type="cofactor">
    <cofactor evidence="5">
        <name>Mn(2+)</name>
        <dbReference type="ChEBI" id="CHEBI:29035"/>
    </cofactor>
    <text evidence="5">Binds 2 manganese ions per subunit.</text>
</comment>
<organism evidence="7 8">
    <name type="scientific">Ciona intestinalis</name>
    <name type="common">Transparent sea squirt</name>
    <name type="synonym">Ascidia intestinalis</name>
    <dbReference type="NCBI Taxonomy" id="7719"/>
    <lineage>
        <taxon>Eukaryota</taxon>
        <taxon>Metazoa</taxon>
        <taxon>Chordata</taxon>
        <taxon>Tunicata</taxon>
        <taxon>Ascidiacea</taxon>
        <taxon>Phlebobranchia</taxon>
        <taxon>Cionidae</taxon>
        <taxon>Ciona</taxon>
    </lineage>
</organism>
<protein>
    <recommendedName>
        <fullName evidence="9">Agmatinase, mitochondrial</fullName>
    </recommendedName>
</protein>
<dbReference type="CDD" id="cd11592">
    <property type="entry name" value="Agmatinase_PAH"/>
    <property type="match status" value="1"/>
</dbReference>
<evidence type="ECO:0000256" key="5">
    <source>
        <dbReference type="PIRSR" id="PIRSR036979-1"/>
    </source>
</evidence>
<dbReference type="HOGENOM" id="CLU_039478_0_0_1"/>
<name>F6Y9G9_CIOIN</name>
<dbReference type="PIRSF" id="PIRSF036979">
    <property type="entry name" value="Arginase"/>
    <property type="match status" value="1"/>
</dbReference>
<dbReference type="GO" id="GO:0047971">
    <property type="term" value="F:guanidinobutyrase activity"/>
    <property type="evidence" value="ECO:0007669"/>
    <property type="project" value="UniProtKB-ARBA"/>
</dbReference>
<reference evidence="7" key="4">
    <citation type="submission" date="2025-09" db="UniProtKB">
        <authorList>
            <consortium name="Ensembl"/>
        </authorList>
    </citation>
    <scope>IDENTIFICATION</scope>
</reference>
<dbReference type="InterPro" id="IPR006035">
    <property type="entry name" value="Ureohydrolase"/>
</dbReference>
<dbReference type="GO" id="GO:0046872">
    <property type="term" value="F:metal ion binding"/>
    <property type="evidence" value="ECO:0007669"/>
    <property type="project" value="UniProtKB-KW"/>
</dbReference>
<proteinExistence type="inferred from homology"/>
<reference evidence="8" key="1">
    <citation type="journal article" date="2002" name="Science">
        <title>The draft genome of Ciona intestinalis: insights into chordate and vertebrate origins.</title>
        <authorList>
            <person name="Dehal P."/>
            <person name="Satou Y."/>
            <person name="Campbell R.K."/>
            <person name="Chapman J."/>
            <person name="Degnan B."/>
            <person name="De Tomaso A."/>
            <person name="Davidson B."/>
            <person name="Di Gregorio A."/>
            <person name="Gelpke M."/>
            <person name="Goodstein D.M."/>
            <person name="Harafuji N."/>
            <person name="Hastings K.E."/>
            <person name="Ho I."/>
            <person name="Hotta K."/>
            <person name="Huang W."/>
            <person name="Kawashima T."/>
            <person name="Lemaire P."/>
            <person name="Martinez D."/>
            <person name="Meinertzhagen I.A."/>
            <person name="Necula S."/>
            <person name="Nonaka M."/>
            <person name="Putnam N."/>
            <person name="Rash S."/>
            <person name="Saiga H."/>
            <person name="Satake M."/>
            <person name="Terry A."/>
            <person name="Yamada L."/>
            <person name="Wang H.G."/>
            <person name="Awazu S."/>
            <person name="Azumi K."/>
            <person name="Boore J."/>
            <person name="Branno M."/>
            <person name="Chin-Bow S."/>
            <person name="DeSantis R."/>
            <person name="Doyle S."/>
            <person name="Francino P."/>
            <person name="Keys D.N."/>
            <person name="Haga S."/>
            <person name="Hayashi H."/>
            <person name="Hino K."/>
            <person name="Imai K.S."/>
            <person name="Inaba K."/>
            <person name="Kano S."/>
            <person name="Kobayashi K."/>
            <person name="Kobayashi M."/>
            <person name="Lee B.I."/>
            <person name="Makabe K.W."/>
            <person name="Manohar C."/>
            <person name="Matassi G."/>
            <person name="Medina M."/>
            <person name="Mochizuki Y."/>
            <person name="Mount S."/>
            <person name="Morishita T."/>
            <person name="Miura S."/>
            <person name="Nakayama A."/>
            <person name="Nishizaka S."/>
            <person name="Nomoto H."/>
            <person name="Ohta F."/>
            <person name="Oishi K."/>
            <person name="Rigoutsos I."/>
            <person name="Sano M."/>
            <person name="Sasaki A."/>
            <person name="Sasakura Y."/>
            <person name="Shoguchi E."/>
            <person name="Shin-i T."/>
            <person name="Spagnuolo A."/>
            <person name="Stainier D."/>
            <person name="Suzuki M.M."/>
            <person name="Tassy O."/>
            <person name="Takatori N."/>
            <person name="Tokuoka M."/>
            <person name="Yagi K."/>
            <person name="Yoshizaki F."/>
            <person name="Wada S."/>
            <person name="Zhang C."/>
            <person name="Hyatt P.D."/>
            <person name="Larimer F."/>
            <person name="Detter C."/>
            <person name="Doggett N."/>
            <person name="Glavina T."/>
            <person name="Hawkins T."/>
            <person name="Richardson P."/>
            <person name="Lucas S."/>
            <person name="Kohara Y."/>
            <person name="Levine M."/>
            <person name="Satoh N."/>
            <person name="Rokhsar D.S."/>
        </authorList>
    </citation>
    <scope>NUCLEOTIDE SEQUENCE [LARGE SCALE GENOMIC DNA]</scope>
</reference>
<keyword evidence="2 5" id="KW-0479">Metal-binding</keyword>
<dbReference type="PROSITE" id="PS01053">
    <property type="entry name" value="ARGINASE_1"/>
    <property type="match status" value="1"/>
</dbReference>
<dbReference type="GO" id="GO:0008783">
    <property type="term" value="F:agmatinase activity"/>
    <property type="evidence" value="ECO:0000318"/>
    <property type="project" value="GO_Central"/>
</dbReference>
<dbReference type="STRING" id="7719.ENSCINP00000019323"/>
<dbReference type="Ensembl" id="ENSCINT00000019323.3">
    <property type="protein sequence ID" value="ENSCINP00000019323.3"/>
    <property type="gene ID" value="ENSCING00000009488.3"/>
</dbReference>
<accession>F6Y9G9</accession>
<dbReference type="GO" id="GO:0033389">
    <property type="term" value="P:putrescine biosynthetic process from arginine, via agmatine"/>
    <property type="evidence" value="ECO:0000318"/>
    <property type="project" value="GO_Central"/>
</dbReference>
<feature type="binding site" evidence="5">
    <location>
        <position position="174"/>
    </location>
    <ligand>
        <name>Mn(2+)</name>
        <dbReference type="ChEBI" id="CHEBI:29035"/>
        <label>1</label>
    </ligand>
</feature>
<dbReference type="EMBL" id="EAAA01001449">
    <property type="status" value="NOT_ANNOTATED_CDS"/>
    <property type="molecule type" value="Genomic_DNA"/>
</dbReference>
<dbReference type="NCBIfam" id="TIGR01230">
    <property type="entry name" value="agmatinase"/>
    <property type="match status" value="1"/>
</dbReference>
<evidence type="ECO:0008006" key="9">
    <source>
        <dbReference type="Google" id="ProtNLM"/>
    </source>
</evidence>
<dbReference type="PROSITE" id="PS51409">
    <property type="entry name" value="ARGINASE_2"/>
    <property type="match status" value="1"/>
</dbReference>
<dbReference type="Pfam" id="PF00491">
    <property type="entry name" value="Arginase"/>
    <property type="match status" value="1"/>
</dbReference>
<feature type="binding site" evidence="5">
    <location>
        <position position="151"/>
    </location>
    <ligand>
        <name>Mn(2+)</name>
        <dbReference type="ChEBI" id="CHEBI:29035"/>
        <label>1</label>
    </ligand>
</feature>
<evidence type="ECO:0000313" key="8">
    <source>
        <dbReference type="Proteomes" id="UP000008144"/>
    </source>
</evidence>
<reference evidence="7" key="2">
    <citation type="journal article" date="2008" name="Genome Biol.">
        <title>Improved genome assembly and evidence-based global gene model set for the chordate Ciona intestinalis: new insight into intron and operon populations.</title>
        <authorList>
            <person name="Satou Y."/>
            <person name="Mineta K."/>
            <person name="Ogasawara M."/>
            <person name="Sasakura Y."/>
            <person name="Shoguchi E."/>
            <person name="Ueno K."/>
            <person name="Yamada L."/>
            <person name="Matsumoto J."/>
            <person name="Wasserscheid J."/>
            <person name="Dewar K."/>
            <person name="Wiley G.B."/>
            <person name="Macmil S.L."/>
            <person name="Roe B.A."/>
            <person name="Zeller R.W."/>
            <person name="Hastings K.E."/>
            <person name="Lemaire P."/>
            <person name="Lindquist E."/>
            <person name="Endo T."/>
            <person name="Hotta K."/>
            <person name="Inaba K."/>
        </authorList>
    </citation>
    <scope>NUCLEOTIDE SEQUENCE [LARGE SCALE GENOMIC DNA]</scope>
    <source>
        <strain evidence="7">wild type</strain>
    </source>
</reference>
<dbReference type="GeneTree" id="ENSGT00950000183195"/>
<dbReference type="InParanoid" id="F6Y9G9"/>
<sequence>MLLVRSRLVARAVQKQCQKVERRNYVTKVFNTPLSGMEMARCGGIASMMRLPIASSTEGLDACFVGVPIDHGTSNRSGTRFGPREIRTSSVLVREVNVATGATPFQSLMVADVGDVWVNLYNLPDACRSIKEGFAKIVANGCIPLAAGGDHTITYPILQAIADKYGPVGLVHVDAHGDCNDTMLGEKIAHGTPFRRAVEEGLLDTKRVVQIGLRGSGYSVDDHKFQLDNGFRVVPAEQCWHKSLSPLMKEVKEQMGDGPVYVSFDIDALDPAFAPGTGTPEIGGLTSIQGLEVVRGCRGMNVVGADLVEVSPPYDTTGTTALTGANLLFEMLCVLPGVKYN</sequence>
<feature type="binding site" evidence="5">
    <location>
        <position position="178"/>
    </location>
    <ligand>
        <name>Mn(2+)</name>
        <dbReference type="ChEBI" id="CHEBI:29035"/>
        <label>1</label>
    </ligand>
</feature>
<dbReference type="PANTHER" id="PTHR11358:SF26">
    <property type="entry name" value="GUANIDINO ACID HYDROLASE, MITOCHONDRIAL"/>
    <property type="match status" value="1"/>
</dbReference>
<evidence type="ECO:0000256" key="1">
    <source>
        <dbReference type="ARBA" id="ARBA00009227"/>
    </source>
</evidence>
<comment type="similarity">
    <text evidence="1">Belongs to the arginase family. Agmatinase subfamily.</text>
</comment>
<feature type="binding site" evidence="5">
    <location>
        <position position="265"/>
    </location>
    <ligand>
        <name>Mn(2+)</name>
        <dbReference type="ChEBI" id="CHEBI:29035"/>
        <label>1</label>
    </ligand>
</feature>
<dbReference type="OMA" id="YELTTIM"/>
<dbReference type="InterPro" id="IPR020855">
    <property type="entry name" value="Ureohydrolase_Mn_BS"/>
</dbReference>
<keyword evidence="3 6" id="KW-0378">Hydrolase</keyword>
<dbReference type="Gene3D" id="3.40.800.10">
    <property type="entry name" value="Ureohydrolase domain"/>
    <property type="match status" value="1"/>
</dbReference>
<keyword evidence="4 5" id="KW-0464">Manganese</keyword>
<feature type="binding site" evidence="5">
    <location>
        <position position="176"/>
    </location>
    <ligand>
        <name>Mn(2+)</name>
        <dbReference type="ChEBI" id="CHEBI:29035"/>
        <label>1</label>
    </ligand>
</feature>
<dbReference type="SUPFAM" id="SSF52768">
    <property type="entry name" value="Arginase/deacetylase"/>
    <property type="match status" value="1"/>
</dbReference>
<dbReference type="FunCoup" id="F6Y9G9">
    <property type="interactions" value="13"/>
</dbReference>
<dbReference type="InterPro" id="IPR005925">
    <property type="entry name" value="Agmatinase-rel"/>
</dbReference>
<dbReference type="AlphaFoldDB" id="F6Y9G9"/>
<feature type="binding site" evidence="5">
    <location>
        <position position="267"/>
    </location>
    <ligand>
        <name>Mn(2+)</name>
        <dbReference type="ChEBI" id="CHEBI:29035"/>
        <label>1</label>
    </ligand>
</feature>
<reference evidence="7" key="3">
    <citation type="submission" date="2025-08" db="UniProtKB">
        <authorList>
            <consortium name="Ensembl"/>
        </authorList>
    </citation>
    <scope>IDENTIFICATION</scope>
</reference>
<dbReference type="FunFam" id="3.40.800.10:FF:000002">
    <property type="entry name" value="Agmatinase"/>
    <property type="match status" value="1"/>
</dbReference>
<evidence type="ECO:0000313" key="7">
    <source>
        <dbReference type="Ensembl" id="ENSCINP00000019323.3"/>
    </source>
</evidence>
<keyword evidence="8" id="KW-1185">Reference proteome</keyword>
<dbReference type="Proteomes" id="UP000008144">
    <property type="component" value="Chromosome 2"/>
</dbReference>